<dbReference type="EMBL" id="CCKQ01010969">
    <property type="protein sequence ID" value="CDW82500.1"/>
    <property type="molecule type" value="Genomic_DNA"/>
</dbReference>
<evidence type="ECO:0000256" key="1">
    <source>
        <dbReference type="ARBA" id="ARBA00022676"/>
    </source>
</evidence>
<dbReference type="SUPFAM" id="SSF53756">
    <property type="entry name" value="UDP-Glycosyltransferase/glycogen phosphorylase"/>
    <property type="match status" value="1"/>
</dbReference>
<evidence type="ECO:0000313" key="4">
    <source>
        <dbReference type="EMBL" id="CDW82500.1"/>
    </source>
</evidence>
<sequence>MNSKQQKQNSRAKKIQVLYVGFQDASHPFLNVKYAIELQQTQRYNVTFMIHEDSKHIPILKENKINLLKLSTTFKYPKSFNNRTFPLHMDFAKFIDPQFYILISYQFESWRMFHHGEFSNSLWHNSIVLRDFLDINEPSYYNSFAGEIYRRFVNLWSIFNKNGYDQRQLVPSINQLIENPSHLFEKPPIKQLRSPDLVLIPGIIGGSIDQMPYSPRIKIIHQKFQQDVSHIQISKEMQTFINQFQHIILVSKGSENDPSTLELYNLNYLAKIRRNYGFIVKISDQSKIGNNTLNEIRSRKNVIIEQIVNQPLLLKHPKTKIFYGAGGISSILECIQHNKIFIIKPLLISFDQQMNCQFIQRNGVGQCLWQDDKQSLINAIVIAEQQNFTNPRLKQLQQQYQMQATDEEDFLYWTDFVTTVGFTHLKQKSIARMTDFNRMGIDIRISISIMIMLLMFILIKIWKRMLNN</sequence>
<keyword evidence="3" id="KW-1133">Transmembrane helix</keyword>
<protein>
    <submittedName>
        <fullName evidence="4">Antennal-enriched udp-glycosyltransferase</fullName>
    </submittedName>
</protein>
<keyword evidence="5" id="KW-1185">Reference proteome</keyword>
<dbReference type="PANTHER" id="PTHR48043">
    <property type="entry name" value="EG:EG0003.4 PROTEIN-RELATED"/>
    <property type="match status" value="1"/>
</dbReference>
<reference evidence="4 5" key="1">
    <citation type="submission" date="2014-06" db="EMBL/GenBank/DDBJ databases">
        <authorList>
            <person name="Swart Estienne"/>
        </authorList>
    </citation>
    <scope>NUCLEOTIDE SEQUENCE [LARGE SCALE GENOMIC DNA]</scope>
    <source>
        <strain evidence="4 5">130c</strain>
    </source>
</reference>
<dbReference type="InParanoid" id="A0A078AJH3"/>
<dbReference type="Gene3D" id="3.40.50.2000">
    <property type="entry name" value="Glycogen Phosphorylase B"/>
    <property type="match status" value="1"/>
</dbReference>
<dbReference type="Proteomes" id="UP000039865">
    <property type="component" value="Unassembled WGS sequence"/>
</dbReference>
<dbReference type="PANTHER" id="PTHR48043:SF68">
    <property type="entry name" value="GLUCURONOSYLTRANSFERASE"/>
    <property type="match status" value="1"/>
</dbReference>
<evidence type="ECO:0000256" key="3">
    <source>
        <dbReference type="SAM" id="Phobius"/>
    </source>
</evidence>
<keyword evidence="1" id="KW-0328">Glycosyltransferase</keyword>
<name>A0A078AJH3_STYLE</name>
<proteinExistence type="predicted"/>
<organism evidence="4 5">
    <name type="scientific">Stylonychia lemnae</name>
    <name type="common">Ciliate</name>
    <dbReference type="NCBI Taxonomy" id="5949"/>
    <lineage>
        <taxon>Eukaryota</taxon>
        <taxon>Sar</taxon>
        <taxon>Alveolata</taxon>
        <taxon>Ciliophora</taxon>
        <taxon>Intramacronucleata</taxon>
        <taxon>Spirotrichea</taxon>
        <taxon>Stichotrichia</taxon>
        <taxon>Sporadotrichida</taxon>
        <taxon>Oxytrichidae</taxon>
        <taxon>Stylonychinae</taxon>
        <taxon>Stylonychia</taxon>
    </lineage>
</organism>
<evidence type="ECO:0000313" key="5">
    <source>
        <dbReference type="Proteomes" id="UP000039865"/>
    </source>
</evidence>
<dbReference type="AlphaFoldDB" id="A0A078AJH3"/>
<feature type="transmembrane region" description="Helical" evidence="3">
    <location>
        <begin position="443"/>
        <end position="462"/>
    </location>
</feature>
<dbReference type="GO" id="GO:0008194">
    <property type="term" value="F:UDP-glycosyltransferase activity"/>
    <property type="evidence" value="ECO:0007669"/>
    <property type="project" value="InterPro"/>
</dbReference>
<dbReference type="InterPro" id="IPR002213">
    <property type="entry name" value="UDP_glucos_trans"/>
</dbReference>
<dbReference type="Pfam" id="PF00201">
    <property type="entry name" value="UDPGT"/>
    <property type="match status" value="1"/>
</dbReference>
<keyword evidence="3" id="KW-0472">Membrane</keyword>
<dbReference type="InterPro" id="IPR050271">
    <property type="entry name" value="UDP-glycosyltransferase"/>
</dbReference>
<keyword evidence="2 4" id="KW-0808">Transferase</keyword>
<gene>
    <name evidence="4" type="primary">Contig9450.g10112</name>
    <name evidence="4" type="ORF">STYLEM_11533</name>
</gene>
<keyword evidence="3" id="KW-0812">Transmembrane</keyword>
<accession>A0A078AJH3</accession>
<evidence type="ECO:0000256" key="2">
    <source>
        <dbReference type="ARBA" id="ARBA00022679"/>
    </source>
</evidence>